<dbReference type="Pfam" id="PF11807">
    <property type="entry name" value="UstYa"/>
    <property type="match status" value="1"/>
</dbReference>
<comment type="similarity">
    <text evidence="2">Belongs to the ustYa family.</text>
</comment>
<sequence length="150" mass="17560">MLPLELKPHCPCAPSIWFDIHQCCNDTSEVPDVFHQLHCLVSQFTALRTFLRCYKPTIRQDLLEFEHLNHCVDSIRQSLMCTSDISVNVWQWSEHYKVVAGRVNVAHSCRNFDKIKQWVRGRLAPEHPMDKHEYVENDLPFPPIYNSAAE</sequence>
<dbReference type="PANTHER" id="PTHR33365:SF4">
    <property type="entry name" value="CYCLOCHLOROTINE BIOSYNTHESIS PROTEIN O"/>
    <property type="match status" value="1"/>
</dbReference>
<protein>
    <submittedName>
        <fullName evidence="3">Uncharacterized protein</fullName>
    </submittedName>
</protein>
<gene>
    <name evidence="3" type="ORF">BD626DRAFT_398710</name>
</gene>
<evidence type="ECO:0000256" key="2">
    <source>
        <dbReference type="ARBA" id="ARBA00035112"/>
    </source>
</evidence>
<dbReference type="InterPro" id="IPR021765">
    <property type="entry name" value="UstYa-like"/>
</dbReference>
<evidence type="ECO:0000313" key="3">
    <source>
        <dbReference type="EMBL" id="TRM65373.1"/>
    </source>
</evidence>
<accession>A0A550CKR8</accession>
<dbReference type="AlphaFoldDB" id="A0A550CKR8"/>
<dbReference type="EMBL" id="VDMD01000005">
    <property type="protein sequence ID" value="TRM65373.1"/>
    <property type="molecule type" value="Genomic_DNA"/>
</dbReference>
<dbReference type="STRING" id="97359.A0A550CKR8"/>
<dbReference type="PANTHER" id="PTHR33365">
    <property type="entry name" value="YALI0B05434P"/>
    <property type="match status" value="1"/>
</dbReference>
<evidence type="ECO:0000313" key="4">
    <source>
        <dbReference type="Proteomes" id="UP000320762"/>
    </source>
</evidence>
<dbReference type="OrthoDB" id="3687641at2759"/>
<name>A0A550CKR8_9AGAR</name>
<comment type="caution">
    <text evidence="3">The sequence shown here is derived from an EMBL/GenBank/DDBJ whole genome shotgun (WGS) entry which is preliminary data.</text>
</comment>
<proteinExistence type="inferred from homology"/>
<reference evidence="3 4" key="1">
    <citation type="journal article" date="2019" name="New Phytol.">
        <title>Comparative genomics reveals unique wood-decay strategies and fruiting body development in the Schizophyllaceae.</title>
        <authorList>
            <person name="Almasi E."/>
            <person name="Sahu N."/>
            <person name="Krizsan K."/>
            <person name="Balint B."/>
            <person name="Kovacs G.M."/>
            <person name="Kiss B."/>
            <person name="Cseklye J."/>
            <person name="Drula E."/>
            <person name="Henrissat B."/>
            <person name="Nagy I."/>
            <person name="Chovatia M."/>
            <person name="Adam C."/>
            <person name="LaButti K."/>
            <person name="Lipzen A."/>
            <person name="Riley R."/>
            <person name="Grigoriev I.V."/>
            <person name="Nagy L.G."/>
        </authorList>
    </citation>
    <scope>NUCLEOTIDE SEQUENCE [LARGE SCALE GENOMIC DNA]</scope>
    <source>
        <strain evidence="3 4">NL-1724</strain>
    </source>
</reference>
<comment type="pathway">
    <text evidence="1">Mycotoxin biosynthesis.</text>
</comment>
<dbReference type="Proteomes" id="UP000320762">
    <property type="component" value="Unassembled WGS sequence"/>
</dbReference>
<organism evidence="3 4">
    <name type="scientific">Schizophyllum amplum</name>
    <dbReference type="NCBI Taxonomy" id="97359"/>
    <lineage>
        <taxon>Eukaryota</taxon>
        <taxon>Fungi</taxon>
        <taxon>Dikarya</taxon>
        <taxon>Basidiomycota</taxon>
        <taxon>Agaricomycotina</taxon>
        <taxon>Agaricomycetes</taxon>
        <taxon>Agaricomycetidae</taxon>
        <taxon>Agaricales</taxon>
        <taxon>Schizophyllaceae</taxon>
        <taxon>Schizophyllum</taxon>
    </lineage>
</organism>
<evidence type="ECO:0000256" key="1">
    <source>
        <dbReference type="ARBA" id="ARBA00004685"/>
    </source>
</evidence>
<dbReference type="GO" id="GO:0043386">
    <property type="term" value="P:mycotoxin biosynthetic process"/>
    <property type="evidence" value="ECO:0007669"/>
    <property type="project" value="InterPro"/>
</dbReference>
<keyword evidence="4" id="KW-1185">Reference proteome</keyword>